<evidence type="ECO:0000313" key="4">
    <source>
        <dbReference type="Proteomes" id="UP000295447"/>
    </source>
</evidence>
<sequence>MTTSPPQPPQNPYPGQPAGYGPPPQQFPQYSQPDQQPGQQQPQQHGQPYGQPSQPYQQPFQQAPGQQQGGYPQDQYPGQQQFGQSFPQGQQAFAPQGQMVCRFCGGYPAVDATVRGHQGMIILMRFLKLRGPFCRTCGIASVRDMTSKSLWQGWWGVGSSIINPITMLMNIGPMQKFKSLPEPQPGPGRPMDPGKPMLQRPAMLMLLVPFVVIGLIIFANLNSTEAKANVGACVVNNGTSSDPDVKVVDCTSSEAEYKIVGKVDDSTDDSQCDQFADAQASYVYQQGSTKYTLCLTPVK</sequence>
<dbReference type="Proteomes" id="UP000295447">
    <property type="component" value="Unassembled WGS sequence"/>
</dbReference>
<organism evidence="3 4">
    <name type="scientific">Kribbella kalugense</name>
    <dbReference type="NCBI Taxonomy" id="2512221"/>
    <lineage>
        <taxon>Bacteria</taxon>
        <taxon>Bacillati</taxon>
        <taxon>Actinomycetota</taxon>
        <taxon>Actinomycetes</taxon>
        <taxon>Propionibacteriales</taxon>
        <taxon>Kribbellaceae</taxon>
        <taxon>Kribbella</taxon>
    </lineage>
</organism>
<evidence type="ECO:0000313" key="3">
    <source>
        <dbReference type="EMBL" id="TDW22412.1"/>
    </source>
</evidence>
<name>A0A4R7ZWQ7_9ACTN</name>
<feature type="region of interest" description="Disordered" evidence="1">
    <location>
        <begin position="1"/>
        <end position="90"/>
    </location>
</feature>
<dbReference type="RefSeq" id="WP_134116229.1">
    <property type="nucleotide sequence ID" value="NZ_SODF01000001.1"/>
</dbReference>
<reference evidence="3 4" key="1">
    <citation type="submission" date="2019-03" db="EMBL/GenBank/DDBJ databases">
        <title>Genomic Encyclopedia of Type Strains, Phase III (KMG-III): the genomes of soil and plant-associated and newly described type strains.</title>
        <authorList>
            <person name="Whitman W."/>
        </authorList>
    </citation>
    <scope>NUCLEOTIDE SEQUENCE [LARGE SCALE GENOMIC DNA]</scope>
    <source>
        <strain evidence="3 4">VKM Ac-2570</strain>
    </source>
</reference>
<comment type="caution">
    <text evidence="3">The sequence shown here is derived from an EMBL/GenBank/DDBJ whole genome shotgun (WGS) entry which is preliminary data.</text>
</comment>
<gene>
    <name evidence="3" type="ORF">EV650_1249</name>
</gene>
<feature type="transmembrane region" description="Helical" evidence="2">
    <location>
        <begin position="202"/>
        <end position="221"/>
    </location>
</feature>
<proteinExistence type="predicted"/>
<feature type="compositionally biased region" description="Pro residues" evidence="1">
    <location>
        <begin position="1"/>
        <end position="26"/>
    </location>
</feature>
<keyword evidence="2" id="KW-1133">Transmembrane helix</keyword>
<keyword evidence="2" id="KW-0472">Membrane</keyword>
<dbReference type="EMBL" id="SODF01000001">
    <property type="protein sequence ID" value="TDW22412.1"/>
    <property type="molecule type" value="Genomic_DNA"/>
</dbReference>
<accession>A0A4R7ZWQ7</accession>
<evidence type="ECO:0008006" key="5">
    <source>
        <dbReference type="Google" id="ProtNLM"/>
    </source>
</evidence>
<evidence type="ECO:0000256" key="2">
    <source>
        <dbReference type="SAM" id="Phobius"/>
    </source>
</evidence>
<keyword evidence="2" id="KW-0812">Transmembrane</keyword>
<feature type="compositionally biased region" description="Low complexity" evidence="1">
    <location>
        <begin position="27"/>
        <end position="90"/>
    </location>
</feature>
<protein>
    <recommendedName>
        <fullName evidence="5">Toxin-antitoxin system, toxin component</fullName>
    </recommendedName>
</protein>
<dbReference type="OrthoDB" id="3298677at2"/>
<keyword evidence="4" id="KW-1185">Reference proteome</keyword>
<dbReference type="AlphaFoldDB" id="A0A4R7ZWQ7"/>
<evidence type="ECO:0000256" key="1">
    <source>
        <dbReference type="SAM" id="MobiDB-lite"/>
    </source>
</evidence>